<dbReference type="Gene3D" id="3.40.630.30">
    <property type="match status" value="1"/>
</dbReference>
<evidence type="ECO:0000256" key="1">
    <source>
        <dbReference type="ARBA" id="ARBA00022679"/>
    </source>
</evidence>
<keyword evidence="1" id="KW-0808">Transferase</keyword>
<sequence>MDIRLLGKEEPLPMELLLEADPSEKMVHSYCAESRVYAVKNGGGTIGVLVLFPLDAAAAEIKNIAVAESVRGNGLGKKMISHALAEARRLGFRKVLIGTGNSSLGQLALYQKCGFRMVSIDRGFFLRNYPEPIVENGIPCEDMVRLEYELF</sequence>
<reference evidence="4 5" key="1">
    <citation type="submission" date="2020-08" db="EMBL/GenBank/DDBJ databases">
        <title>Genomic Encyclopedia of Type Strains, Phase IV (KMG-IV): sequencing the most valuable type-strain genomes for metagenomic binning, comparative biology and taxonomic classification.</title>
        <authorList>
            <person name="Goeker M."/>
        </authorList>
    </citation>
    <scope>NUCLEOTIDE SEQUENCE [LARGE SCALE GENOMIC DNA]</scope>
    <source>
        <strain evidence="4 5">DSM 15895</strain>
    </source>
</reference>
<dbReference type="GO" id="GO:0016747">
    <property type="term" value="F:acyltransferase activity, transferring groups other than amino-acyl groups"/>
    <property type="evidence" value="ECO:0007669"/>
    <property type="project" value="InterPro"/>
</dbReference>
<dbReference type="PANTHER" id="PTHR43877:SF2">
    <property type="entry name" value="AMINOALKYLPHOSPHONATE N-ACETYLTRANSFERASE-RELATED"/>
    <property type="match status" value="1"/>
</dbReference>
<proteinExistence type="predicted"/>
<keyword evidence="5" id="KW-1185">Reference proteome</keyword>
<dbReference type="Proteomes" id="UP000525923">
    <property type="component" value="Unassembled WGS sequence"/>
</dbReference>
<protein>
    <submittedName>
        <fullName evidence="4">Ribosomal protein S18 acetylase RimI-like enzyme</fullName>
    </submittedName>
</protein>
<dbReference type="InterPro" id="IPR050832">
    <property type="entry name" value="Bact_Acetyltransf"/>
</dbReference>
<accession>A0A7W8CVW8</accession>
<evidence type="ECO:0000259" key="3">
    <source>
        <dbReference type="PROSITE" id="PS51186"/>
    </source>
</evidence>
<dbReference type="GO" id="GO:0005840">
    <property type="term" value="C:ribosome"/>
    <property type="evidence" value="ECO:0007669"/>
    <property type="project" value="UniProtKB-KW"/>
</dbReference>
<dbReference type="CDD" id="cd04301">
    <property type="entry name" value="NAT_SF"/>
    <property type="match status" value="1"/>
</dbReference>
<comment type="caution">
    <text evidence="4">The sequence shown here is derived from an EMBL/GenBank/DDBJ whole genome shotgun (WGS) entry which is preliminary data.</text>
</comment>
<keyword evidence="4" id="KW-0689">Ribosomal protein</keyword>
<dbReference type="Pfam" id="PF00583">
    <property type="entry name" value="Acetyltransf_1"/>
    <property type="match status" value="1"/>
</dbReference>
<dbReference type="InterPro" id="IPR000182">
    <property type="entry name" value="GNAT_dom"/>
</dbReference>
<dbReference type="EMBL" id="JACHHE010000009">
    <property type="protein sequence ID" value="MBB5181443.1"/>
    <property type="molecule type" value="Genomic_DNA"/>
</dbReference>
<dbReference type="OrthoDB" id="162775at2"/>
<evidence type="ECO:0000313" key="5">
    <source>
        <dbReference type="Proteomes" id="UP000525923"/>
    </source>
</evidence>
<evidence type="ECO:0000256" key="2">
    <source>
        <dbReference type="ARBA" id="ARBA00023315"/>
    </source>
</evidence>
<gene>
    <name evidence="4" type="ORF">HNQ44_002908</name>
</gene>
<dbReference type="PANTHER" id="PTHR43877">
    <property type="entry name" value="AMINOALKYLPHOSPHONATE N-ACETYLTRANSFERASE-RELATED-RELATED"/>
    <property type="match status" value="1"/>
</dbReference>
<dbReference type="InterPro" id="IPR016181">
    <property type="entry name" value="Acyl_CoA_acyltransferase"/>
</dbReference>
<dbReference type="SUPFAM" id="SSF55729">
    <property type="entry name" value="Acyl-CoA N-acyltransferases (Nat)"/>
    <property type="match status" value="1"/>
</dbReference>
<organism evidence="4 5">
    <name type="scientific">Planococcus koreensis</name>
    <dbReference type="NCBI Taxonomy" id="112331"/>
    <lineage>
        <taxon>Bacteria</taxon>
        <taxon>Bacillati</taxon>
        <taxon>Bacillota</taxon>
        <taxon>Bacilli</taxon>
        <taxon>Bacillales</taxon>
        <taxon>Caryophanaceae</taxon>
        <taxon>Planococcus</taxon>
    </lineage>
</organism>
<dbReference type="AlphaFoldDB" id="A0A7W8CVW8"/>
<feature type="domain" description="N-acetyltransferase" evidence="3">
    <location>
        <begin position="1"/>
        <end position="141"/>
    </location>
</feature>
<keyword evidence="4" id="KW-0687">Ribonucleoprotein</keyword>
<dbReference type="RefSeq" id="WP_135504211.1">
    <property type="nucleotide sequence ID" value="NZ_JACHHE010000009.1"/>
</dbReference>
<dbReference type="PROSITE" id="PS51186">
    <property type="entry name" value="GNAT"/>
    <property type="match status" value="1"/>
</dbReference>
<name>A0A7W8CVW8_9BACL</name>
<keyword evidence="2" id="KW-0012">Acyltransferase</keyword>
<evidence type="ECO:0000313" key="4">
    <source>
        <dbReference type="EMBL" id="MBB5181443.1"/>
    </source>
</evidence>